<evidence type="ECO:0000313" key="4">
    <source>
        <dbReference type="Proteomes" id="UP000007879"/>
    </source>
</evidence>
<feature type="compositionally biased region" description="Polar residues" evidence="2">
    <location>
        <begin position="380"/>
        <end position="393"/>
    </location>
</feature>
<dbReference type="EnsemblMetazoa" id="Aqu2.1.25680_001">
    <property type="protein sequence ID" value="Aqu2.1.25680_001"/>
    <property type="gene ID" value="Aqu2.1.25680"/>
</dbReference>
<evidence type="ECO:0000256" key="1">
    <source>
        <dbReference type="SAM" id="Coils"/>
    </source>
</evidence>
<dbReference type="KEGG" id="aqu:109583894"/>
<organism evidence="3">
    <name type="scientific">Amphimedon queenslandica</name>
    <name type="common">Sponge</name>
    <dbReference type="NCBI Taxonomy" id="400682"/>
    <lineage>
        <taxon>Eukaryota</taxon>
        <taxon>Metazoa</taxon>
        <taxon>Porifera</taxon>
        <taxon>Demospongiae</taxon>
        <taxon>Heteroscleromorpha</taxon>
        <taxon>Haplosclerida</taxon>
        <taxon>Niphatidae</taxon>
        <taxon>Amphimedon</taxon>
    </lineage>
</organism>
<dbReference type="EnsemblMetazoa" id="XM_019999401.1">
    <property type="protein sequence ID" value="XP_019854960.1"/>
    <property type="gene ID" value="LOC109583894"/>
</dbReference>
<feature type="compositionally biased region" description="Polar residues" evidence="2">
    <location>
        <begin position="432"/>
        <end position="441"/>
    </location>
</feature>
<feature type="compositionally biased region" description="Basic and acidic residues" evidence="2">
    <location>
        <begin position="56"/>
        <end position="67"/>
    </location>
</feature>
<evidence type="ECO:0000313" key="3">
    <source>
        <dbReference type="EnsemblMetazoa" id="Aqu2.1.25680_001"/>
    </source>
</evidence>
<feature type="compositionally biased region" description="Basic residues" evidence="2">
    <location>
        <begin position="396"/>
        <end position="407"/>
    </location>
</feature>
<feature type="region of interest" description="Disordered" evidence="2">
    <location>
        <begin position="158"/>
        <end position="201"/>
    </location>
</feature>
<reference evidence="3" key="2">
    <citation type="submission" date="2017-05" db="UniProtKB">
        <authorList>
            <consortium name="EnsemblMetazoa"/>
        </authorList>
    </citation>
    <scope>IDENTIFICATION</scope>
</reference>
<gene>
    <name evidence="3" type="primary">109583894</name>
</gene>
<name>A0A1X7UDG5_AMPQE</name>
<proteinExistence type="predicted"/>
<accession>A0A1X7UDG5</accession>
<dbReference type="Proteomes" id="UP000007879">
    <property type="component" value="Unassembled WGS sequence"/>
</dbReference>
<reference evidence="4" key="1">
    <citation type="journal article" date="2010" name="Nature">
        <title>The Amphimedon queenslandica genome and the evolution of animal complexity.</title>
        <authorList>
            <person name="Srivastava M."/>
            <person name="Simakov O."/>
            <person name="Chapman J."/>
            <person name="Fahey B."/>
            <person name="Gauthier M.E."/>
            <person name="Mitros T."/>
            <person name="Richards G.S."/>
            <person name="Conaco C."/>
            <person name="Dacre M."/>
            <person name="Hellsten U."/>
            <person name="Larroux C."/>
            <person name="Putnam N.H."/>
            <person name="Stanke M."/>
            <person name="Adamska M."/>
            <person name="Darling A."/>
            <person name="Degnan S.M."/>
            <person name="Oakley T.H."/>
            <person name="Plachetzki D.C."/>
            <person name="Zhai Y."/>
            <person name="Adamski M."/>
            <person name="Calcino A."/>
            <person name="Cummins S.F."/>
            <person name="Goodstein D.M."/>
            <person name="Harris C."/>
            <person name="Jackson D.J."/>
            <person name="Leys S.P."/>
            <person name="Shu S."/>
            <person name="Woodcroft B.J."/>
            <person name="Vervoort M."/>
            <person name="Kosik K.S."/>
            <person name="Manning G."/>
            <person name="Degnan B.M."/>
            <person name="Rokhsar D.S."/>
        </authorList>
    </citation>
    <scope>NUCLEOTIDE SEQUENCE [LARGE SCALE GENOMIC DNA]</scope>
</reference>
<feature type="coiled-coil region" evidence="1">
    <location>
        <begin position="257"/>
        <end position="305"/>
    </location>
</feature>
<dbReference type="InParanoid" id="A0A1X7UDG5"/>
<feature type="compositionally biased region" description="Low complexity" evidence="2">
    <location>
        <begin position="408"/>
        <end position="425"/>
    </location>
</feature>
<dbReference type="AlphaFoldDB" id="A0A1X7UDG5"/>
<keyword evidence="4" id="KW-1185">Reference proteome</keyword>
<feature type="region of interest" description="Disordered" evidence="2">
    <location>
        <begin position="348"/>
        <end position="441"/>
    </location>
</feature>
<feature type="compositionally biased region" description="Basic residues" evidence="2">
    <location>
        <begin position="352"/>
        <end position="369"/>
    </location>
</feature>
<evidence type="ECO:0000256" key="2">
    <source>
        <dbReference type="SAM" id="MobiDB-lite"/>
    </source>
</evidence>
<keyword evidence="1" id="KW-0175">Coiled coil</keyword>
<protein>
    <submittedName>
        <fullName evidence="3">Uncharacterized protein</fullName>
    </submittedName>
</protein>
<feature type="region of interest" description="Disordered" evidence="2">
    <location>
        <begin position="1"/>
        <end position="117"/>
    </location>
</feature>
<sequence>MSTKAPIKRSESAKAASRGHYQQRAVTKEKDCDSLLLMNPNASEDEQLSPASPDLHLAHSDSKERLGKAGKPRGFLKMLVGSLRGGKQGPAQLDLEGGGYGSEPVPQTEHQHGSLSDTEEISFYAENGEERPKRIYHLATLPRNDWKKLRTDKKPQLVWHTNSYSPEDNGIPEDSTTDSLPSSTLQDKSPPAISPAQSDPVMMSASESPILFETAVQSADYHSVGLEALEMLHNQLEILVRQDCDEEMGDLMQDKVIETLHKQNNDLQRSLECLQSSDQHLRVSLKMAEMRAQEAEIKLQHSSDRCYKLERDCRWLETEFKILYQKYHELQKHLQKKAILNQMAMDQSMPSRLHRRPNSAHTVTTRRRQNSFDTLYLPPSLTSPQRHNSTEVIHSSHSHHTLPHPHQSHNQNSTTTTQHQTGSSTLPRHHSGSMSHTETRV</sequence>